<keyword evidence="3" id="KW-0808">Transferase</keyword>
<dbReference type="GO" id="GO:0016757">
    <property type="term" value="F:glycosyltransferase activity"/>
    <property type="evidence" value="ECO:0007669"/>
    <property type="project" value="UniProtKB-KW"/>
</dbReference>
<dbReference type="InterPro" id="IPR005196">
    <property type="entry name" value="Glyco_hydro_65_N"/>
</dbReference>
<dbReference type="InterPro" id="IPR011013">
    <property type="entry name" value="Gal_mutarotase_sf_dom"/>
</dbReference>
<dbReference type="GO" id="GO:0004553">
    <property type="term" value="F:hydrolase activity, hydrolyzing O-glycosyl compounds"/>
    <property type="evidence" value="ECO:0007669"/>
    <property type="project" value="TreeGrafter"/>
</dbReference>
<evidence type="ECO:0000256" key="2">
    <source>
        <dbReference type="ARBA" id="ARBA00022676"/>
    </source>
</evidence>
<evidence type="ECO:0000313" key="10">
    <source>
        <dbReference type="Proteomes" id="UP000243688"/>
    </source>
</evidence>
<evidence type="ECO:0000256" key="1">
    <source>
        <dbReference type="ARBA" id="ARBA00006768"/>
    </source>
</evidence>
<dbReference type="Pfam" id="PF03636">
    <property type="entry name" value="Glyco_hydro_65N"/>
    <property type="match status" value="1"/>
</dbReference>
<dbReference type="Gene3D" id="1.50.10.10">
    <property type="match status" value="1"/>
</dbReference>
<dbReference type="Pfam" id="PF03633">
    <property type="entry name" value="Glyco_hydro_65C"/>
    <property type="match status" value="1"/>
</dbReference>
<evidence type="ECO:0000259" key="6">
    <source>
        <dbReference type="Pfam" id="PF03632"/>
    </source>
</evidence>
<feature type="domain" description="Glycoside hydrolase family 65 central catalytic" evidence="6">
    <location>
        <begin position="294"/>
        <end position="678"/>
    </location>
</feature>
<dbReference type="SUPFAM" id="SSF74650">
    <property type="entry name" value="Galactose mutarotase-like"/>
    <property type="match status" value="1"/>
</dbReference>
<organism evidence="9 10">
    <name type="scientific">Candidatus Reconcilbacillus cellulovorans</name>
    <dbReference type="NCBI Taxonomy" id="1906605"/>
    <lineage>
        <taxon>Bacteria</taxon>
        <taxon>Bacillati</taxon>
        <taxon>Bacillota</taxon>
        <taxon>Bacilli</taxon>
        <taxon>Bacillales</taxon>
        <taxon>Paenibacillaceae</taxon>
        <taxon>Candidatus Reconcilbacillus</taxon>
    </lineage>
</organism>
<comment type="caution">
    <text evidence="9">The sequence shown here is derived from an EMBL/GenBank/DDBJ whole genome shotgun (WGS) entry which is preliminary data.</text>
</comment>
<gene>
    <name evidence="9" type="ORF">BLM47_02875</name>
</gene>
<dbReference type="PANTHER" id="PTHR11051:SF8">
    <property type="entry name" value="PROTEIN-GLUCOSYLGALACTOSYLHYDROXYLYSINE GLUCOSIDASE"/>
    <property type="match status" value="1"/>
</dbReference>
<dbReference type="Gene3D" id="2.70.98.40">
    <property type="entry name" value="Glycoside hydrolase, family 65, N-terminal domain"/>
    <property type="match status" value="1"/>
</dbReference>
<proteinExistence type="inferred from homology"/>
<dbReference type="SUPFAM" id="SSF48208">
    <property type="entry name" value="Six-hairpin glycosidases"/>
    <property type="match status" value="1"/>
</dbReference>
<evidence type="ECO:0000256" key="5">
    <source>
        <dbReference type="PIRSR" id="PIRSR036289-51"/>
    </source>
</evidence>
<dbReference type="InterPro" id="IPR012341">
    <property type="entry name" value="6hp_glycosidase-like_sf"/>
</dbReference>
<dbReference type="Pfam" id="PF03632">
    <property type="entry name" value="Glyco_hydro_65m"/>
    <property type="match status" value="1"/>
</dbReference>
<feature type="binding site" evidence="5">
    <location>
        <begin position="585"/>
        <end position="586"/>
    </location>
    <ligand>
        <name>substrate</name>
    </ligand>
</feature>
<evidence type="ECO:0000259" key="8">
    <source>
        <dbReference type="Pfam" id="PF03636"/>
    </source>
</evidence>
<dbReference type="InterPro" id="IPR008928">
    <property type="entry name" value="6-hairpin_glycosidase_sf"/>
</dbReference>
<dbReference type="AlphaFoldDB" id="A0A2A6E2B5"/>
<dbReference type="GO" id="GO:0005975">
    <property type="term" value="P:carbohydrate metabolic process"/>
    <property type="evidence" value="ECO:0007669"/>
    <property type="project" value="InterPro"/>
</dbReference>
<dbReference type="PANTHER" id="PTHR11051">
    <property type="entry name" value="GLYCOSYL HYDROLASE-RELATED"/>
    <property type="match status" value="1"/>
</dbReference>
<evidence type="ECO:0000256" key="3">
    <source>
        <dbReference type="ARBA" id="ARBA00022679"/>
    </source>
</evidence>
<feature type="active site" description="Proton donor" evidence="4">
    <location>
        <position position="471"/>
    </location>
</feature>
<name>A0A2A6E2B5_9BACL</name>
<feature type="domain" description="Glycoside hydrolase family 65 N-terminal" evidence="8">
    <location>
        <begin position="9"/>
        <end position="239"/>
    </location>
</feature>
<keyword evidence="9" id="KW-0378">Hydrolase</keyword>
<dbReference type="InterPro" id="IPR037018">
    <property type="entry name" value="GH65_N"/>
</dbReference>
<dbReference type="Gene3D" id="2.60.420.10">
    <property type="entry name" value="Maltose phosphorylase, domain 3"/>
    <property type="match status" value="1"/>
</dbReference>
<dbReference type="InterPro" id="IPR005194">
    <property type="entry name" value="Glyco_hydro_65_C"/>
</dbReference>
<dbReference type="PIRSF" id="PIRSF036289">
    <property type="entry name" value="Glycosyl_hydrolase_malt_phosph"/>
    <property type="match status" value="1"/>
</dbReference>
<dbReference type="GO" id="GO:0030246">
    <property type="term" value="F:carbohydrate binding"/>
    <property type="evidence" value="ECO:0007669"/>
    <property type="project" value="InterPro"/>
</dbReference>
<evidence type="ECO:0000256" key="4">
    <source>
        <dbReference type="PIRSR" id="PIRSR036289-50"/>
    </source>
</evidence>
<sequence length="761" mass="85251">MREDWTVVEHGCDPEQVARRGNTFLIGNGYLGYRGTLEEYGSKQLVGCTLAGLYDRVGEKWREPVNAPNGLFCRVLCEGEPVAVFAPRTEIASHEQGLCFRYGIHFRNTRFRLADGTGVVVSAERFACLEPVHVLAMKFSFSVSDVRTVAVETGIDRDVWDLNGPHLGGFRLVARDRVRVLEAYTQEAGIPVATAEIVLDPEGVFRDGGTSEAGHRLYEIRAEPDRTYTLYKFVAIYTGKDVADPVSAAADACMRSAAAGYEAMLRRHRELWDARWAVSDVSIAGDPEAERALRYSMYQLWIAAPEHAEALSIPARALSGQVYKGAVFWDTEMFMLPFFLHTRPDIARKLLRYRIRTLDGARRKAAEYGRRGAFYAWESQDTGDDACTLFNVNDVLTGRPIRTYFRDKQIHISGAVVYGFLQYARATGDDSLWLEGGAEAVLECARFYLSWAYYKPDKDRYEWLDVTGPDEYHERVHNNAYTNAMVRFTLHTACELADRLRKRYPAFWRELVDRLGFRRDLADIRRMLKRVYVPQPDDRTRLIEQFDGYFGLRDATPDELKAEMLHPHEYLGGGNGLAAHTQVVKQADVIALLALFEDDYPVEARRANWDYYEPRTEHGSSLSAPLYALVAAGIGEKRKAYEYFMRAATIDLTGAAKTHVGDLYIGGTHPAANGGAWMAAVHGFCGVRVGDDSVRVAPALPDGWEAVELPLAAKGGRFALRLTEGAVRVRADDANRGSVPFVVGGKTYVLRPGETIDVRLA</sequence>
<reference evidence="9 10" key="1">
    <citation type="submission" date="2016-12" db="EMBL/GenBank/DDBJ databases">
        <title>Candidatus Reconcilibacillus cellulovorans genome.</title>
        <authorList>
            <person name="Kolinko S."/>
            <person name="Wu Y.-W."/>
            <person name="Tachea F."/>
            <person name="Denzel E."/>
            <person name="Hiras J."/>
            <person name="Baecker N."/>
            <person name="Chan L.J."/>
            <person name="Eichorst S.A."/>
            <person name="Frey D."/>
            <person name="Adams P.D."/>
            <person name="Pray T."/>
            <person name="Tanjore D."/>
            <person name="Petzold C.J."/>
            <person name="Gladden J.M."/>
            <person name="Simmons B.A."/>
            <person name="Singer S.W."/>
        </authorList>
    </citation>
    <scope>NUCLEOTIDE SEQUENCE [LARGE SCALE GENOMIC DNA]</scope>
    <source>
        <strain evidence="9">JTherm</strain>
    </source>
</reference>
<dbReference type="InterPro" id="IPR005195">
    <property type="entry name" value="Glyco_hydro_65_M"/>
</dbReference>
<keyword evidence="2" id="KW-0328">Glycosyltransferase</keyword>
<accession>A0A2A6E2B5</accession>
<evidence type="ECO:0000313" key="9">
    <source>
        <dbReference type="EMBL" id="PDO11164.1"/>
    </source>
</evidence>
<protein>
    <submittedName>
        <fullName evidence="9">Family 65 glycosyl hydrolase</fullName>
    </submittedName>
</protein>
<dbReference type="Proteomes" id="UP000243688">
    <property type="component" value="Unassembled WGS sequence"/>
</dbReference>
<evidence type="ECO:0000259" key="7">
    <source>
        <dbReference type="Pfam" id="PF03633"/>
    </source>
</evidence>
<feature type="domain" description="Glycoside hydrolase family 65 C-terminal" evidence="7">
    <location>
        <begin position="688"/>
        <end position="750"/>
    </location>
</feature>
<feature type="binding site" evidence="5">
    <location>
        <begin position="329"/>
        <end position="330"/>
    </location>
    <ligand>
        <name>substrate</name>
    </ligand>
</feature>
<dbReference type="InterPro" id="IPR017045">
    <property type="entry name" value="Malt_Pase/Glycosyl_Hdrlase"/>
</dbReference>
<comment type="similarity">
    <text evidence="1">Belongs to the glycosyl hydrolase 65 family.</text>
</comment>
<dbReference type="EMBL" id="MOXJ01000004">
    <property type="protein sequence ID" value="PDO11164.1"/>
    <property type="molecule type" value="Genomic_DNA"/>
</dbReference>